<evidence type="ECO:0000313" key="3">
    <source>
        <dbReference type="Proteomes" id="UP000197277"/>
    </source>
</evidence>
<accession>A0A246FLS2</accession>
<feature type="chain" id="PRO_5012851599" evidence="1">
    <location>
        <begin position="19"/>
        <end position="415"/>
    </location>
</feature>
<dbReference type="AlphaFoldDB" id="A0A246FLS2"/>
<evidence type="ECO:0000313" key="2">
    <source>
        <dbReference type="EMBL" id="OWP63681.1"/>
    </source>
</evidence>
<keyword evidence="3" id="KW-1185">Reference proteome</keyword>
<protein>
    <submittedName>
        <fullName evidence="2">DUF4861 domain-containing protein</fullName>
    </submittedName>
</protein>
<dbReference type="EMBL" id="NIRR01000009">
    <property type="protein sequence ID" value="OWP63681.1"/>
    <property type="molecule type" value="Genomic_DNA"/>
</dbReference>
<dbReference type="Pfam" id="PF16153">
    <property type="entry name" value="DUF4861"/>
    <property type="match status" value="1"/>
</dbReference>
<reference evidence="2 3" key="1">
    <citation type="submission" date="2017-06" db="EMBL/GenBank/DDBJ databases">
        <title>Hymenobacter amundsenii sp. nov. isolated from regoliths in Antarctica.</title>
        <authorList>
            <person name="Sedlacek I."/>
            <person name="Kralova S."/>
            <person name="Pantucek R."/>
            <person name="Svec P."/>
            <person name="Holochova P."/>
            <person name="Stankova E."/>
            <person name="Vrbovska V."/>
            <person name="Busse H.-J."/>
        </authorList>
    </citation>
    <scope>NUCLEOTIDE SEQUENCE [LARGE SCALE GENOMIC DNA]</scope>
    <source>
        <strain evidence="2 3">CCM 8682</strain>
    </source>
</reference>
<organism evidence="2 3">
    <name type="scientific">Hymenobacter amundsenii</name>
    <dbReference type="NCBI Taxonomy" id="2006685"/>
    <lineage>
        <taxon>Bacteria</taxon>
        <taxon>Pseudomonadati</taxon>
        <taxon>Bacteroidota</taxon>
        <taxon>Cytophagia</taxon>
        <taxon>Cytophagales</taxon>
        <taxon>Hymenobacteraceae</taxon>
        <taxon>Hymenobacter</taxon>
    </lineage>
</organism>
<gene>
    <name evidence="2" type="ORF">CDA63_07775</name>
</gene>
<evidence type="ECO:0000256" key="1">
    <source>
        <dbReference type="SAM" id="SignalP"/>
    </source>
</evidence>
<comment type="caution">
    <text evidence="2">The sequence shown here is derived from an EMBL/GenBank/DDBJ whole genome shotgun (WGS) entry which is preliminary data.</text>
</comment>
<proteinExistence type="predicted"/>
<sequence>MRCSLLVLRMVGPLVAGGALLSSCAGSQPTAAGAADSLTVTVRNPLALARPAETVSIPAGQLQALLARYGAENLLVRDNQTGQFIVSQTVDTDGNGTVDELLFQVASAAGGTRTFTMLCQPDGAAQQPKTELTTYSRFAPERTDDYAWENDRVAFRTYGPEAERMVVAGEKGGTLTSGMDCWLKRVPYPVIDKWYGGYPADNRYYHVDRGEGYDPYHVGNSRGFGGTGVWENDSLYVSRNFTGYKRLATGPIRTLFELSYAPWSANGRTVQEKKIISLDLGSNLTRFEEQLSANRPLPNFTIGTTLHAEPKGVQGDVKAAPKQGWFRYWEPMDDSQLGTGIVLDPQAVQSWQDHRSRAKEQSHLLVMATPTNGRLVYYAGFGWTKSGQFATPAAWDNYLRDFAQRLASPLEVRVK</sequence>
<name>A0A246FLS2_9BACT</name>
<feature type="signal peptide" evidence="1">
    <location>
        <begin position="1"/>
        <end position="18"/>
    </location>
</feature>
<dbReference type="PROSITE" id="PS51257">
    <property type="entry name" value="PROKAR_LIPOPROTEIN"/>
    <property type="match status" value="1"/>
</dbReference>
<keyword evidence="1" id="KW-0732">Signal</keyword>
<dbReference type="OrthoDB" id="9800230at2"/>
<dbReference type="Proteomes" id="UP000197277">
    <property type="component" value="Unassembled WGS sequence"/>
</dbReference>
<dbReference type="InterPro" id="IPR032342">
    <property type="entry name" value="DUF4861"/>
</dbReference>